<evidence type="ECO:0000256" key="1">
    <source>
        <dbReference type="SAM" id="MobiDB-lite"/>
    </source>
</evidence>
<evidence type="ECO:0000313" key="3">
    <source>
        <dbReference type="EMBL" id="CAD9121605.1"/>
    </source>
</evidence>
<organism evidence="3">
    <name type="scientific">Neobodo designis</name>
    <name type="common">Flagellated protozoan</name>
    <name type="synonym">Bodo designis</name>
    <dbReference type="NCBI Taxonomy" id="312471"/>
    <lineage>
        <taxon>Eukaryota</taxon>
        <taxon>Discoba</taxon>
        <taxon>Euglenozoa</taxon>
        <taxon>Kinetoplastea</taxon>
        <taxon>Metakinetoplastina</taxon>
        <taxon>Neobodonida</taxon>
        <taxon>Neobodo</taxon>
    </lineage>
</organism>
<feature type="transmembrane region" description="Helical" evidence="2">
    <location>
        <begin position="26"/>
        <end position="50"/>
    </location>
</feature>
<protein>
    <recommendedName>
        <fullName evidence="4">Selenoprotein K</fullName>
    </recommendedName>
</protein>
<dbReference type="InterPro" id="IPR024491">
    <property type="entry name" value="Se_SelK/SelG"/>
</dbReference>
<keyword evidence="2" id="KW-1133">Transmembrane helix</keyword>
<dbReference type="Pfam" id="PF10961">
    <property type="entry name" value="SelK_SelG"/>
    <property type="match status" value="1"/>
</dbReference>
<dbReference type="AlphaFoldDB" id="A0A7S1M468"/>
<reference evidence="3" key="1">
    <citation type="submission" date="2021-01" db="EMBL/GenBank/DDBJ databases">
        <authorList>
            <person name="Corre E."/>
            <person name="Pelletier E."/>
            <person name="Niang G."/>
            <person name="Scheremetjew M."/>
            <person name="Finn R."/>
            <person name="Kale V."/>
            <person name="Holt S."/>
            <person name="Cochrane G."/>
            <person name="Meng A."/>
            <person name="Brown T."/>
            <person name="Cohen L."/>
        </authorList>
    </citation>
    <scope>NUCLEOTIDE SEQUENCE</scope>
    <source>
        <strain evidence="3">CCAP 1951/1</strain>
    </source>
</reference>
<name>A0A7S1M468_NEODS</name>
<dbReference type="EMBL" id="HBGF01026693">
    <property type="protein sequence ID" value="CAD9121605.1"/>
    <property type="molecule type" value="Transcribed_RNA"/>
</dbReference>
<keyword evidence="2" id="KW-0472">Membrane</keyword>
<sequence>MVLPASSGGRSGPIIHNGRVVDKKPWTLMGFLLSIIDLVRFFFMTIFTTAPMQSHVNEYKHSKRQPTWGGKGGNAGGGGGGGGPKIHTFAKPASVGCGGGGG</sequence>
<feature type="region of interest" description="Disordered" evidence="1">
    <location>
        <begin position="58"/>
        <end position="102"/>
    </location>
</feature>
<gene>
    <name evidence="3" type="ORF">NDES1114_LOCUS17661</name>
</gene>
<proteinExistence type="predicted"/>
<evidence type="ECO:0000256" key="2">
    <source>
        <dbReference type="SAM" id="Phobius"/>
    </source>
</evidence>
<feature type="compositionally biased region" description="Gly residues" evidence="1">
    <location>
        <begin position="69"/>
        <end position="84"/>
    </location>
</feature>
<keyword evidence="2" id="KW-0812">Transmembrane</keyword>
<evidence type="ECO:0008006" key="4">
    <source>
        <dbReference type="Google" id="ProtNLM"/>
    </source>
</evidence>
<accession>A0A7S1M468</accession>